<evidence type="ECO:0000313" key="2">
    <source>
        <dbReference type="EMBL" id="MBB6070813.1"/>
    </source>
</evidence>
<comment type="caution">
    <text evidence="2">The sequence shown here is derived from an EMBL/GenBank/DDBJ whole genome shotgun (WGS) entry which is preliminary data.</text>
</comment>
<dbReference type="PROSITE" id="PS51257">
    <property type="entry name" value="PROKAR_LIPOPROTEIN"/>
    <property type="match status" value="1"/>
</dbReference>
<feature type="signal peptide" evidence="1">
    <location>
        <begin position="1"/>
        <end position="22"/>
    </location>
</feature>
<sequence length="186" mass="20681">MIYALRSILMAAALVLCGCGRAADPHDAAFGKVFAQDVRLGMRLSQVRERVPGVAFAPYAGYLDTLQPLPYGMKQRLLRFGDAGEEFQSRDPGRLEFVSLSADSVDARALLAQLMREFGPPDARGCSHQVVDVHVWKGRRTGVYMTSLARTKTRSHVQLAYHRVSWEDVLNPAPLDSPCDHSREPR</sequence>
<proteinExistence type="predicted"/>
<evidence type="ECO:0000256" key="1">
    <source>
        <dbReference type="SAM" id="SignalP"/>
    </source>
</evidence>
<feature type="chain" id="PRO_5032996555" evidence="1">
    <location>
        <begin position="23"/>
        <end position="186"/>
    </location>
</feature>
<dbReference type="Proteomes" id="UP000582837">
    <property type="component" value="Unassembled WGS sequence"/>
</dbReference>
<gene>
    <name evidence="2" type="ORF">HNQ61_002435</name>
</gene>
<dbReference type="EMBL" id="JACHIA010000006">
    <property type="protein sequence ID" value="MBB6070813.1"/>
    <property type="molecule type" value="Genomic_DNA"/>
</dbReference>
<organism evidence="2 3">
    <name type="scientific">Longimicrobium terrae</name>
    <dbReference type="NCBI Taxonomy" id="1639882"/>
    <lineage>
        <taxon>Bacteria</taxon>
        <taxon>Pseudomonadati</taxon>
        <taxon>Gemmatimonadota</taxon>
        <taxon>Longimicrobiia</taxon>
        <taxon>Longimicrobiales</taxon>
        <taxon>Longimicrobiaceae</taxon>
        <taxon>Longimicrobium</taxon>
    </lineage>
</organism>
<protein>
    <submittedName>
        <fullName evidence="2">Uncharacterized protein</fullName>
    </submittedName>
</protein>
<evidence type="ECO:0000313" key="3">
    <source>
        <dbReference type="Proteomes" id="UP000582837"/>
    </source>
</evidence>
<reference evidence="2 3" key="1">
    <citation type="submission" date="2020-08" db="EMBL/GenBank/DDBJ databases">
        <title>Genomic Encyclopedia of Type Strains, Phase IV (KMG-IV): sequencing the most valuable type-strain genomes for metagenomic binning, comparative biology and taxonomic classification.</title>
        <authorList>
            <person name="Goeker M."/>
        </authorList>
    </citation>
    <scope>NUCLEOTIDE SEQUENCE [LARGE SCALE GENOMIC DNA]</scope>
    <source>
        <strain evidence="2 3">DSM 29007</strain>
    </source>
</reference>
<dbReference type="AlphaFoldDB" id="A0A841GYI8"/>
<accession>A0A841GYI8</accession>
<name>A0A841GYI8_9BACT</name>
<keyword evidence="3" id="KW-1185">Reference proteome</keyword>
<keyword evidence="1" id="KW-0732">Signal</keyword>
<dbReference type="RefSeq" id="WP_170033141.1">
    <property type="nucleotide sequence ID" value="NZ_JABDTL010000001.1"/>
</dbReference>